<sequence>MRKYLLLFLAFFGSWSMSVRAVSFSDINYWIGEGNVEVMLVIAWNDGKTPETLAWGYKGEEETTIVEMLNDVVKTDPRLFSLMRRQGGYTVDGLGFDLNGENTIALVVGGDTTYPKYNATGQFTATPNNYKKWECVDKEDHWNSPSVSEDGAWHCLARSESGNEAETEINKMPIQNRYTYIFYYDKPGSDTPDYANAVAVEPYIQETVDYLQGIFFVNEDWYGWDNGTINFLTNDGRMFYRVFRRENPDEKLGVTTQFGTIYGEKFFLISKQAKSTEEESTGGRLVVADALSLEKIAAFDQIGGGDGRSFLGVDEKTGYIGSSSGIFVFDIENMKVGDVIEGTSNDEGLYSGQIGSMVRAGKYVFAAKQSEGVLVIDAENHTLQTTIELPSIATLVLGRDGNIWAADGNALVRINPVSFETWTRSLPSGCRVADTWGAWNAGSLCAAYKSNLLYFADESKNKVVRYNIDTDELNASFFTLPDQDGEYVQMFYGAGLRVDPQTDNVVVTSTESGYLSHYMNNWIHIVDGTNGELLNTLLPEKYYWFPAMPVFPDNEYPVISISDNLSVGSFPVKISLLESVSDADNLSAAIVSTVKVEDPSILSARIEGYDLILSGEKLGDTSFTLAVNSNGRVETKMVSVHVTEVSGIEEAESLKIVASPNPVRDILTVRACVGAELTVFDLRGVAVYRDTMVESESRLNVSSLPAGIYVLSVCANDRTEYIRIIKQ</sequence>
<dbReference type="Pfam" id="PF18962">
    <property type="entry name" value="Por_Secre_tail"/>
    <property type="match status" value="1"/>
</dbReference>
<dbReference type="SUPFAM" id="SSF50969">
    <property type="entry name" value="YVTN repeat-like/Quinoprotein amine dehydrogenase"/>
    <property type="match status" value="1"/>
</dbReference>
<evidence type="ECO:0000313" key="4">
    <source>
        <dbReference type="Proteomes" id="UP000006044"/>
    </source>
</evidence>
<accession>K0X402</accession>
<gene>
    <name evidence="3" type="ORF">HMPREF9448_00897</name>
</gene>
<name>K0X402_9BACT</name>
<dbReference type="GeneID" id="77850054"/>
<dbReference type="InterPro" id="IPR015943">
    <property type="entry name" value="WD40/YVTN_repeat-like_dom_sf"/>
</dbReference>
<feature type="signal peptide" evidence="1">
    <location>
        <begin position="1"/>
        <end position="21"/>
    </location>
</feature>
<reference evidence="3 4" key="1">
    <citation type="submission" date="2012-08" db="EMBL/GenBank/DDBJ databases">
        <title>The Genome Sequence of Barnesiella intestinihominis YIT 11860.</title>
        <authorList>
            <consortium name="The Broad Institute Genome Sequencing Platform"/>
            <person name="Earl A."/>
            <person name="Ward D."/>
            <person name="Feldgarden M."/>
            <person name="Gevers D."/>
            <person name="Morotomi M."/>
            <person name="Walker B."/>
            <person name="Young S.K."/>
            <person name="Zeng Q."/>
            <person name="Gargeya S."/>
            <person name="Fitzgerald M."/>
            <person name="Haas B."/>
            <person name="Abouelleil A."/>
            <person name="Alvarado L."/>
            <person name="Arachchi H.M."/>
            <person name="Berlin A.M."/>
            <person name="Chapman S.B."/>
            <person name="Goldberg J."/>
            <person name="Griggs A."/>
            <person name="Gujja S."/>
            <person name="Hansen M."/>
            <person name="Howarth C."/>
            <person name="Imamovic A."/>
            <person name="Larimer J."/>
            <person name="McCowen C."/>
            <person name="Montmayeur A."/>
            <person name="Murphy C."/>
            <person name="Neiman D."/>
            <person name="Pearson M."/>
            <person name="Priest M."/>
            <person name="Roberts A."/>
            <person name="Saif S."/>
            <person name="Shea T."/>
            <person name="Sisk P."/>
            <person name="Sykes S."/>
            <person name="Wortman J."/>
            <person name="Nusbaum C."/>
            <person name="Birren B."/>
        </authorList>
    </citation>
    <scope>NUCLEOTIDE SEQUENCE [LARGE SCALE GENOMIC DNA]</scope>
    <source>
        <strain evidence="3 4">YIT 11860</strain>
    </source>
</reference>
<evidence type="ECO:0000256" key="1">
    <source>
        <dbReference type="SAM" id="SignalP"/>
    </source>
</evidence>
<evidence type="ECO:0000313" key="3">
    <source>
        <dbReference type="EMBL" id="EJZ65166.1"/>
    </source>
</evidence>
<dbReference type="InterPro" id="IPR011044">
    <property type="entry name" value="Quino_amine_DH_bsu"/>
</dbReference>
<dbReference type="HOGENOM" id="CLU_010906_2_0_10"/>
<proteinExistence type="predicted"/>
<organism evidence="3 4">
    <name type="scientific">Barnesiella intestinihominis YIT 11860</name>
    <dbReference type="NCBI Taxonomy" id="742726"/>
    <lineage>
        <taxon>Bacteria</taxon>
        <taxon>Pseudomonadati</taxon>
        <taxon>Bacteroidota</taxon>
        <taxon>Bacteroidia</taxon>
        <taxon>Bacteroidales</taxon>
        <taxon>Barnesiellaceae</taxon>
        <taxon>Barnesiella</taxon>
    </lineage>
</organism>
<dbReference type="Gene3D" id="2.130.10.10">
    <property type="entry name" value="YVTN repeat-like/Quinoprotein amine dehydrogenase"/>
    <property type="match status" value="1"/>
</dbReference>
<keyword evidence="1" id="KW-0732">Signal</keyword>
<dbReference type="STRING" id="742726.HMPREF9448_00897"/>
<evidence type="ECO:0000259" key="2">
    <source>
        <dbReference type="Pfam" id="PF18962"/>
    </source>
</evidence>
<dbReference type="PATRIC" id="fig|742726.3.peg.960"/>
<feature type="domain" description="Secretion system C-terminal sorting" evidence="2">
    <location>
        <begin position="660"/>
        <end position="720"/>
    </location>
</feature>
<dbReference type="AlphaFoldDB" id="K0X402"/>
<feature type="chain" id="PRO_5003840715" evidence="1">
    <location>
        <begin position="22"/>
        <end position="727"/>
    </location>
</feature>
<dbReference type="EMBL" id="ADLE01000007">
    <property type="protein sequence ID" value="EJZ65166.1"/>
    <property type="molecule type" value="Genomic_DNA"/>
</dbReference>
<dbReference type="InterPro" id="IPR031815">
    <property type="entry name" value="DUF5074"/>
</dbReference>
<dbReference type="eggNOG" id="COG3292">
    <property type="taxonomic scope" value="Bacteria"/>
</dbReference>
<dbReference type="RefSeq" id="WP_008861390.1">
    <property type="nucleotide sequence ID" value="NZ_JH815203.1"/>
</dbReference>
<dbReference type="NCBIfam" id="TIGR04183">
    <property type="entry name" value="Por_Secre_tail"/>
    <property type="match status" value="1"/>
</dbReference>
<dbReference type="InterPro" id="IPR026444">
    <property type="entry name" value="Secre_tail"/>
</dbReference>
<dbReference type="Proteomes" id="UP000006044">
    <property type="component" value="Unassembled WGS sequence"/>
</dbReference>
<dbReference type="OrthoDB" id="1041092at2"/>
<comment type="caution">
    <text evidence="3">The sequence shown here is derived from an EMBL/GenBank/DDBJ whole genome shotgun (WGS) entry which is preliminary data.</text>
</comment>
<dbReference type="Pfam" id="PF16819">
    <property type="entry name" value="DUF5074"/>
    <property type="match status" value="1"/>
</dbReference>
<protein>
    <submittedName>
        <fullName evidence="3">Por secretion system C-terminal sorting domain-containing protein</fullName>
    </submittedName>
</protein>
<keyword evidence="4" id="KW-1185">Reference proteome</keyword>